<keyword evidence="4 8" id="KW-0503">Monooxygenase</keyword>
<accession>A0A839QG78</accession>
<feature type="binding site" evidence="6">
    <location>
        <position position="163"/>
    </location>
    <ligand>
        <name>FMN</name>
        <dbReference type="ChEBI" id="CHEBI:58210"/>
    </ligand>
</feature>
<feature type="binding site" evidence="6">
    <location>
        <position position="159"/>
    </location>
    <ligand>
        <name>FMN</name>
        <dbReference type="ChEBI" id="CHEBI:58210"/>
    </ligand>
</feature>
<keyword evidence="2 6" id="KW-0288">FMN</keyword>
<evidence type="ECO:0000313" key="9">
    <source>
        <dbReference type="Proteomes" id="UP000523000"/>
    </source>
</evidence>
<dbReference type="RefSeq" id="WP_183510469.1">
    <property type="nucleotide sequence ID" value="NZ_BAABGK010000021.1"/>
</dbReference>
<dbReference type="AlphaFoldDB" id="A0A839QG78"/>
<dbReference type="EMBL" id="JACHVS010000001">
    <property type="protein sequence ID" value="MBB2995169.1"/>
    <property type="molecule type" value="Genomic_DNA"/>
</dbReference>
<evidence type="ECO:0000256" key="1">
    <source>
        <dbReference type="ARBA" id="ARBA00022630"/>
    </source>
</evidence>
<evidence type="ECO:0000259" key="7">
    <source>
        <dbReference type="Pfam" id="PF00296"/>
    </source>
</evidence>
<evidence type="ECO:0000256" key="4">
    <source>
        <dbReference type="ARBA" id="ARBA00023033"/>
    </source>
</evidence>
<gene>
    <name evidence="8" type="ORF">E9229_001360</name>
</gene>
<keyword evidence="9" id="KW-1185">Reference proteome</keyword>
<dbReference type="FunFam" id="3.20.20.30:FF:000008">
    <property type="entry name" value="Xenobiotic compound monooxygenase A subunit"/>
    <property type="match status" value="1"/>
</dbReference>
<dbReference type="InterPro" id="IPR036661">
    <property type="entry name" value="Luciferase-like_sf"/>
</dbReference>
<sequence>MSNSPARRHIRFNAFDMNCVGHQSPGLWRHPQDRSADYTDLHYWADLAQTLERGLFDGIFIADVLGSYDVYGGSAAAALRQGTQTPVNDPFLLVSAMALVTENLGFGVTAGTAYEHPYPFARRLATLDHLTRGRVGWNVVTGYLPSAARNMGNDDLLEHDERYDHADEYLEVVYKLLEGSWEDDAVVRDAATGVFTNPEKVHPINHEGRYFKVPGIAITEPSPQRTPVIYQAGASMRGIAFAAGNAEAVFVGAPTKEILKSTVARIRDAVQATGRDRHDVRIYTMLTIITDATSELAAAKHEEYQSYASEEGALVLLSGWLGIDLSAYGLDDEIGDVESNAIKSAVESFSKLRSDDGTPWTVRDIAAWAGIGGMGPRVVGSGAEVARELIAWVDETDVDGFNLAYAVTPGSFEDVVEFVIPELQACGAYPTEYAPGTLRNKLFGRGDKLPETHRGAAFTTRNRLASR</sequence>
<comment type="caution">
    <text evidence="8">The sequence shown here is derived from an EMBL/GenBank/DDBJ whole genome shotgun (WGS) entry which is preliminary data.</text>
</comment>
<dbReference type="GO" id="GO:0016705">
    <property type="term" value="F:oxidoreductase activity, acting on paired donors, with incorporation or reduction of molecular oxygen"/>
    <property type="evidence" value="ECO:0007669"/>
    <property type="project" value="InterPro"/>
</dbReference>
<dbReference type="PIRSF" id="PIRSF000337">
    <property type="entry name" value="NTA_MOA"/>
    <property type="match status" value="1"/>
</dbReference>
<dbReference type="Gene3D" id="3.20.20.30">
    <property type="entry name" value="Luciferase-like domain"/>
    <property type="match status" value="1"/>
</dbReference>
<evidence type="ECO:0000313" key="8">
    <source>
        <dbReference type="EMBL" id="MBB2995169.1"/>
    </source>
</evidence>
<reference evidence="8 9" key="1">
    <citation type="submission" date="2020-08" db="EMBL/GenBank/DDBJ databases">
        <title>Sequencing the genomes of 1000 actinobacteria strains.</title>
        <authorList>
            <person name="Klenk H.-P."/>
        </authorList>
    </citation>
    <scope>NUCLEOTIDE SEQUENCE [LARGE SCALE GENOMIC DNA]</scope>
    <source>
        <strain evidence="8 9">DSM 22826</strain>
    </source>
</reference>
<dbReference type="PANTHER" id="PTHR30011:SF16">
    <property type="entry name" value="C2H2 FINGER DOMAIN TRANSCRIPTION FACTOR (EUROFUNG)-RELATED"/>
    <property type="match status" value="1"/>
</dbReference>
<keyword evidence="3" id="KW-0560">Oxidoreductase</keyword>
<proteinExistence type="inferred from homology"/>
<evidence type="ECO:0000256" key="2">
    <source>
        <dbReference type="ARBA" id="ARBA00022643"/>
    </source>
</evidence>
<organism evidence="8 9">
    <name type="scientific">Paeniglutamicibacter cryotolerans</name>
    <dbReference type="NCBI Taxonomy" id="670079"/>
    <lineage>
        <taxon>Bacteria</taxon>
        <taxon>Bacillati</taxon>
        <taxon>Actinomycetota</taxon>
        <taxon>Actinomycetes</taxon>
        <taxon>Micrococcales</taxon>
        <taxon>Micrococcaceae</taxon>
        <taxon>Paeniglutamicibacter</taxon>
    </lineage>
</organism>
<dbReference type="Proteomes" id="UP000523000">
    <property type="component" value="Unassembled WGS sequence"/>
</dbReference>
<feature type="binding site" evidence="6">
    <location>
        <position position="235"/>
    </location>
    <ligand>
        <name>FMN</name>
        <dbReference type="ChEBI" id="CHEBI:58210"/>
    </ligand>
</feature>
<dbReference type="GO" id="GO:0004497">
    <property type="term" value="F:monooxygenase activity"/>
    <property type="evidence" value="ECO:0007669"/>
    <property type="project" value="UniProtKB-KW"/>
</dbReference>
<evidence type="ECO:0000256" key="5">
    <source>
        <dbReference type="ARBA" id="ARBA00033748"/>
    </source>
</evidence>
<protein>
    <submittedName>
        <fullName evidence="8">FMN-dependent oxidoreductase (Nitrilotriacetate monooxygenase family)</fullName>
    </submittedName>
</protein>
<name>A0A839QG78_9MICC</name>
<keyword evidence="1 6" id="KW-0285">Flavoprotein</keyword>
<feature type="domain" description="Luciferase-like" evidence="7">
    <location>
        <begin position="29"/>
        <end position="305"/>
    </location>
</feature>
<dbReference type="NCBIfam" id="TIGR03860">
    <property type="entry name" value="FMN_nitrolo"/>
    <property type="match status" value="1"/>
</dbReference>
<feature type="binding site" evidence="6">
    <location>
        <position position="109"/>
    </location>
    <ligand>
        <name>FMN</name>
        <dbReference type="ChEBI" id="CHEBI:58210"/>
    </ligand>
</feature>
<dbReference type="SUPFAM" id="SSF51679">
    <property type="entry name" value="Bacterial luciferase-like"/>
    <property type="match status" value="1"/>
</dbReference>
<comment type="similarity">
    <text evidence="5">Belongs to the NtaA/SnaA/DszA monooxygenase family.</text>
</comment>
<dbReference type="PANTHER" id="PTHR30011">
    <property type="entry name" value="ALKANESULFONATE MONOOXYGENASE-RELATED"/>
    <property type="match status" value="1"/>
</dbReference>
<dbReference type="InterPro" id="IPR011251">
    <property type="entry name" value="Luciferase-like_dom"/>
</dbReference>
<dbReference type="Pfam" id="PF00296">
    <property type="entry name" value="Bac_luciferase"/>
    <property type="match status" value="1"/>
</dbReference>
<evidence type="ECO:0000256" key="3">
    <source>
        <dbReference type="ARBA" id="ARBA00023002"/>
    </source>
</evidence>
<dbReference type="InterPro" id="IPR051260">
    <property type="entry name" value="Diverse_substr_monoxygenases"/>
</dbReference>
<dbReference type="InterPro" id="IPR016215">
    <property type="entry name" value="NTA_MOA"/>
</dbReference>
<feature type="binding site" evidence="6">
    <location>
        <position position="63"/>
    </location>
    <ligand>
        <name>FMN</name>
        <dbReference type="ChEBI" id="CHEBI:58210"/>
    </ligand>
</feature>
<evidence type="ECO:0000256" key="6">
    <source>
        <dbReference type="PIRSR" id="PIRSR000337-1"/>
    </source>
</evidence>